<dbReference type="PANTHER" id="PTHR35149:SF2">
    <property type="entry name" value="DUF262 DOMAIN-CONTAINING PROTEIN"/>
    <property type="match status" value="1"/>
</dbReference>
<keyword evidence="3" id="KW-0540">Nuclease</keyword>
<sequence>MPSSTIDFGLTGVGAQLKLRLLRVPLYQRSYAWQEEQVSEFCSDLRNAFNNEPREHFMGTIVLSDDGPRATVIDGQQRLATTTLFLAALRDYYRAHGENNRADSVNLDYLNSYSDDEDDFIPRLQMNSEDDEFFRQFIIEDSPQVTPTRGSHPLLADAYRKLYAFIEEEASNAGTAWVARLVGWRKFIEEGLSIIFVAVATESDAFLIFETLNDRGAKLTLADLLKSYLFGRASAMVGGLDQVRERWLLALGALDTDQDLFITFLRQYWSSKYGATRERDLYKRIKENVTNAHQAVAFAGELEAASALYAALLDPGHEQWSGWGTDTKANVETLNRLGLEQNRPLLLAVLQHFPRNESKKALRLAVGWGVRGLVVGGIGGGTAEKAYCDAAVEVRTGAITSASGLLPALTSIVATDEEFARSFSTMRVPKTNISRYYLLAIERQLAQSDEPELVPNANEDEVNLEHVLPRRGTDQNWPSFPGDLKQQWVDRLGNHCLLKKSENNAIGNEPFSVKKPVLAGSSLALTNEIGSVDDWSADAIAERQARLAEIAPAVWKRTL</sequence>
<dbReference type="EMBL" id="JAODOR010000005">
    <property type="protein sequence ID" value="MCT9001675.1"/>
    <property type="molecule type" value="Genomic_DNA"/>
</dbReference>
<accession>A0ABT2PB15</accession>
<keyword evidence="3" id="KW-0378">Hydrolase</keyword>
<dbReference type="InterPro" id="IPR011089">
    <property type="entry name" value="GmrSD_C"/>
</dbReference>
<proteinExistence type="predicted"/>
<keyword evidence="4" id="KW-1185">Reference proteome</keyword>
<dbReference type="GO" id="GO:0004519">
    <property type="term" value="F:endonuclease activity"/>
    <property type="evidence" value="ECO:0007669"/>
    <property type="project" value="UniProtKB-KW"/>
</dbReference>
<dbReference type="Pfam" id="PF07510">
    <property type="entry name" value="GmrSD_C"/>
    <property type="match status" value="1"/>
</dbReference>
<dbReference type="RefSeq" id="WP_261606229.1">
    <property type="nucleotide sequence ID" value="NZ_JAODOR010000005.1"/>
</dbReference>
<dbReference type="PANTHER" id="PTHR35149">
    <property type="entry name" value="SLL5132 PROTEIN"/>
    <property type="match status" value="1"/>
</dbReference>
<evidence type="ECO:0000259" key="2">
    <source>
        <dbReference type="Pfam" id="PF07510"/>
    </source>
</evidence>
<comment type="caution">
    <text evidence="3">The sequence shown here is derived from an EMBL/GenBank/DDBJ whole genome shotgun (WGS) entry which is preliminary data.</text>
</comment>
<reference evidence="3 4" key="1">
    <citation type="journal article" date="2024" name="Int. J. Syst. Evol. Microbiol.">
        <title>Microbacterium memoriense sp. nov., a member of the Actinomycetota from marine beach sediment of the north coast of Portugal.</title>
        <authorList>
            <person name="Santos J.D.N.D."/>
            <person name="Klimek D."/>
            <person name="Calusinska M."/>
            <person name="Lobo-da-Cunha A."/>
            <person name="Catita J."/>
            <person name="Goncalves H."/>
            <person name="Gonzalez I."/>
            <person name="Lage O.M."/>
        </authorList>
    </citation>
    <scope>NUCLEOTIDE SEQUENCE [LARGE SCALE GENOMIC DNA]</scope>
    <source>
        <strain evidence="3 4">PMIC_1C1B</strain>
    </source>
</reference>
<dbReference type="Proteomes" id="UP001300496">
    <property type="component" value="Unassembled WGS sequence"/>
</dbReference>
<evidence type="ECO:0000313" key="3">
    <source>
        <dbReference type="EMBL" id="MCT9001675.1"/>
    </source>
</evidence>
<dbReference type="InterPro" id="IPR004919">
    <property type="entry name" value="GmrSD_N"/>
</dbReference>
<gene>
    <name evidence="3" type="ORF">N4R40_04765</name>
</gene>
<organism evidence="3 4">
    <name type="scientific">Microbacterium memoriense</name>
    <dbReference type="NCBI Taxonomy" id="2978350"/>
    <lineage>
        <taxon>Bacteria</taxon>
        <taxon>Bacillati</taxon>
        <taxon>Actinomycetota</taxon>
        <taxon>Actinomycetes</taxon>
        <taxon>Micrococcales</taxon>
        <taxon>Microbacteriaceae</taxon>
        <taxon>Microbacterium</taxon>
    </lineage>
</organism>
<protein>
    <submittedName>
        <fullName evidence="3">DUF262 domain-containing HNH endonuclease family protein</fullName>
    </submittedName>
</protein>
<keyword evidence="3" id="KW-0255">Endonuclease</keyword>
<name>A0ABT2PB15_9MICO</name>
<feature type="domain" description="GmrSD restriction endonucleases N-terminal" evidence="1">
    <location>
        <begin position="22"/>
        <end position="230"/>
    </location>
</feature>
<feature type="domain" description="GmrSD restriction endonucleases C-terminal" evidence="2">
    <location>
        <begin position="415"/>
        <end position="549"/>
    </location>
</feature>
<evidence type="ECO:0000313" key="4">
    <source>
        <dbReference type="Proteomes" id="UP001300496"/>
    </source>
</evidence>
<dbReference type="Pfam" id="PF03235">
    <property type="entry name" value="GmrSD_N"/>
    <property type="match status" value="1"/>
</dbReference>
<evidence type="ECO:0000259" key="1">
    <source>
        <dbReference type="Pfam" id="PF03235"/>
    </source>
</evidence>